<dbReference type="AlphaFoldDB" id="V6LPA4"/>
<evidence type="ECO:0000313" key="1">
    <source>
        <dbReference type="EMBL" id="EST46073.1"/>
    </source>
</evidence>
<dbReference type="VEuPathDB" id="GiardiaDB:SS50377_24377"/>
<dbReference type="EMBL" id="AUWU02000004">
    <property type="protein sequence ID" value="KAH0574421.1"/>
    <property type="molecule type" value="Genomic_DNA"/>
</dbReference>
<dbReference type="Proteomes" id="UP000018208">
    <property type="component" value="Unassembled WGS sequence"/>
</dbReference>
<dbReference type="EMBL" id="KI546085">
    <property type="protein sequence ID" value="EST46073.1"/>
    <property type="molecule type" value="Genomic_DNA"/>
</dbReference>
<reference evidence="1 2" key="1">
    <citation type="journal article" date="2014" name="PLoS Genet.">
        <title>The Genome of Spironucleus salmonicida Highlights a Fish Pathogen Adapted to Fluctuating Environments.</title>
        <authorList>
            <person name="Xu F."/>
            <person name="Jerlstrom-Hultqvist J."/>
            <person name="Einarsson E."/>
            <person name="Astvaldsson A."/>
            <person name="Svard S.G."/>
            <person name="Andersson J.O."/>
        </authorList>
    </citation>
    <scope>NUCLEOTIDE SEQUENCE</scope>
    <source>
        <strain evidence="2">ATCC 50377</strain>
    </source>
</reference>
<organism evidence="1">
    <name type="scientific">Spironucleus salmonicida</name>
    <dbReference type="NCBI Taxonomy" id="348837"/>
    <lineage>
        <taxon>Eukaryota</taxon>
        <taxon>Metamonada</taxon>
        <taxon>Diplomonadida</taxon>
        <taxon>Hexamitidae</taxon>
        <taxon>Hexamitinae</taxon>
        <taxon>Spironucleus</taxon>
    </lineage>
</organism>
<proteinExistence type="predicted"/>
<reference evidence="2" key="2">
    <citation type="submission" date="2020-12" db="EMBL/GenBank/DDBJ databases">
        <title>New Spironucleus salmonicida genome in near-complete chromosomes.</title>
        <authorList>
            <person name="Xu F."/>
            <person name="Kurt Z."/>
            <person name="Jimenez-Gonzalez A."/>
            <person name="Astvaldsson A."/>
            <person name="Andersson J.O."/>
            <person name="Svard S.G."/>
        </authorList>
    </citation>
    <scope>NUCLEOTIDE SEQUENCE</scope>
    <source>
        <strain evidence="2">ATCC 50377</strain>
    </source>
</reference>
<name>V6LPA4_9EUKA</name>
<gene>
    <name evidence="1" type="ORF">SS50377_14063</name>
    <name evidence="2" type="ORF">SS50377_24377</name>
</gene>
<protein>
    <submittedName>
        <fullName evidence="1">Uncharacterized protein</fullName>
    </submittedName>
</protein>
<accession>V6LPA4</accession>
<evidence type="ECO:0000313" key="2">
    <source>
        <dbReference type="EMBL" id="KAH0574421.1"/>
    </source>
</evidence>
<keyword evidence="3" id="KW-1185">Reference proteome</keyword>
<evidence type="ECO:0000313" key="3">
    <source>
        <dbReference type="Proteomes" id="UP000018208"/>
    </source>
</evidence>
<sequence>MDPYSDLLLQIASILEKIDNLESLTDDNQQEQISTEIKQNAEQFFHSIEQLNSTLLNKIDKLRRGWKMSSSDKLTKLLQGCVDSLKSEI</sequence>